<protein>
    <recommendedName>
        <fullName evidence="2">Lantibiotic dehydratase N-terminal domain-containing protein</fullName>
    </recommendedName>
</protein>
<keyword evidence="4" id="KW-1185">Reference proteome</keyword>
<proteinExistence type="predicted"/>
<dbReference type="Proteomes" id="UP000585638">
    <property type="component" value="Unassembled WGS sequence"/>
</dbReference>
<dbReference type="EMBL" id="JACHIR010000001">
    <property type="protein sequence ID" value="MBB5889823.1"/>
    <property type="molecule type" value="Genomic_DNA"/>
</dbReference>
<feature type="domain" description="Lantibiotic dehydratase N-terminal" evidence="2">
    <location>
        <begin position="600"/>
        <end position="821"/>
    </location>
</feature>
<dbReference type="Pfam" id="PF04738">
    <property type="entry name" value="Lant_dehydr_N"/>
    <property type="match status" value="2"/>
</dbReference>
<evidence type="ECO:0000259" key="2">
    <source>
        <dbReference type="Pfam" id="PF04738"/>
    </source>
</evidence>
<accession>A0A7W9NFB3</accession>
<sequence>MVLAAGPLNGRVQALSRYRLETPLVARVTGLPASVLQELRLEESWELVEKIIDLDRGLAVAAEVLEQALFDVIGTLSESPVKPRVVALRRAIHQVRAPRKGEWNEEVTQALPADLVLDLERWLALLGDRDRCRARLPQALADDVERKQEPLRRACAHPLFQNALRRASPALFAEIHKWLADDGRRLRRRTIVGVARYLSRAAAKTSPYSTFTTSVLGDWTDRGPAVGVTGDLAVRGVLELDRGVLGRLVRELAGRPALGDGLPVRLNPSTLVTDDSVSFIGPRPDESIMRVPMSPALAECLRTARQEGDRRTVAELVALLAAQTGADPAQLRPFLDRLVEIGLLERRLPVVDQSERPLAELLAWLRSAGADDAVGPEVVDLVEQLRAELNRPFALDVQPTSRDVPAEQVSAVAARLDLPEPTIERMRKGATHETSMFPHARLECALPRWRPALDDLDVVRRWLALHDWLLPTRLSIASYVGRRFGPGARVPFLVLHQAIQQDLRRPDDECEPWLAELRPLIRLSIPAPPAYLERSGVPRIEELHRLRVRSFDFMLSATDDTGVARVAPQALARLVDSWPSWVRAPGSVACYVQPYLTGDDLRLAVNMVGGGYGRGRSRWLRLAAQAGADQPTPARQAPAPSRMRGTDPVVVEISGVFDYSVNLRAPMAPYEIDYPFTTSDRPDGERIPLSDLTVVHDAETDLIRLRSNRLGVHVLPAHLGMLGDTLLPPAALLLLSAFGPSHLVHAAYSPVYPLDAPDVVPRHLPRVEVGRVTLQRARWFVPVAEVPARAAGEDDASLLLRMVAWLRASGIPQRCYVRVMDPDADWRSQFFSKARKPMFVDFANFFLGAAFEHMLKDRGGLVIFDEALPPPEGGCGLDPADPRVTEFIIELSASEV</sequence>
<feature type="region of interest" description="Disordered" evidence="1">
    <location>
        <begin position="625"/>
        <end position="644"/>
    </location>
</feature>
<comment type="caution">
    <text evidence="3">The sequence shown here is derived from an EMBL/GenBank/DDBJ whole genome shotgun (WGS) entry which is preliminary data.</text>
</comment>
<dbReference type="RefSeq" id="WP_184858909.1">
    <property type="nucleotide sequence ID" value="NZ_BAAAWY010000008.1"/>
</dbReference>
<gene>
    <name evidence="3" type="ORF">BJ998_001019</name>
</gene>
<evidence type="ECO:0000313" key="3">
    <source>
        <dbReference type="EMBL" id="MBB5889823.1"/>
    </source>
</evidence>
<reference evidence="3 4" key="1">
    <citation type="submission" date="2020-08" db="EMBL/GenBank/DDBJ databases">
        <title>Sequencing the genomes of 1000 actinobacteria strains.</title>
        <authorList>
            <person name="Klenk H.-P."/>
        </authorList>
    </citation>
    <scope>NUCLEOTIDE SEQUENCE [LARGE SCALE GENOMIC DNA]</scope>
    <source>
        <strain evidence="3 4">DSM 43851</strain>
    </source>
</reference>
<evidence type="ECO:0000256" key="1">
    <source>
        <dbReference type="SAM" id="MobiDB-lite"/>
    </source>
</evidence>
<dbReference type="InterPro" id="IPR006827">
    <property type="entry name" value="Lant_deHydtase_N"/>
</dbReference>
<feature type="domain" description="Lantibiotic dehydratase N-terminal" evidence="2">
    <location>
        <begin position="156"/>
        <end position="409"/>
    </location>
</feature>
<organism evidence="3 4">
    <name type="scientific">Kutzneria kofuensis</name>
    <dbReference type="NCBI Taxonomy" id="103725"/>
    <lineage>
        <taxon>Bacteria</taxon>
        <taxon>Bacillati</taxon>
        <taxon>Actinomycetota</taxon>
        <taxon>Actinomycetes</taxon>
        <taxon>Pseudonocardiales</taxon>
        <taxon>Pseudonocardiaceae</taxon>
        <taxon>Kutzneria</taxon>
    </lineage>
</organism>
<dbReference type="AlphaFoldDB" id="A0A7W9NFB3"/>
<evidence type="ECO:0000313" key="4">
    <source>
        <dbReference type="Proteomes" id="UP000585638"/>
    </source>
</evidence>
<name>A0A7W9NFB3_9PSEU</name>